<feature type="transmembrane region" description="Helical" evidence="1">
    <location>
        <begin position="171"/>
        <end position="192"/>
    </location>
</feature>
<evidence type="ECO:0000313" key="3">
    <source>
        <dbReference type="Proteomes" id="UP000183557"/>
    </source>
</evidence>
<keyword evidence="1" id="KW-1133">Transmembrane helix</keyword>
<feature type="transmembrane region" description="Helical" evidence="1">
    <location>
        <begin position="106"/>
        <end position="127"/>
    </location>
</feature>
<keyword evidence="1" id="KW-0472">Membrane</keyword>
<dbReference type="EMBL" id="FOSB01000002">
    <property type="protein sequence ID" value="SFJ52865.1"/>
    <property type="molecule type" value="Genomic_DNA"/>
</dbReference>
<dbReference type="Proteomes" id="UP000183557">
    <property type="component" value="Unassembled WGS sequence"/>
</dbReference>
<dbReference type="Pfam" id="PF04854">
    <property type="entry name" value="DUF624"/>
    <property type="match status" value="1"/>
</dbReference>
<reference evidence="3" key="1">
    <citation type="submission" date="2016-10" db="EMBL/GenBank/DDBJ databases">
        <authorList>
            <person name="Varghese N."/>
            <person name="Submissions S."/>
        </authorList>
    </citation>
    <scope>NUCLEOTIDE SEQUENCE [LARGE SCALE GENOMIC DNA]</scope>
    <source>
        <strain evidence="3">CGMCC 1.3704</strain>
    </source>
</reference>
<dbReference type="RefSeq" id="WP_075035565.1">
    <property type="nucleotide sequence ID" value="NZ_FOSB01000002.1"/>
</dbReference>
<keyword evidence="1" id="KW-0812">Transmembrane</keyword>
<feature type="transmembrane region" description="Helical" evidence="1">
    <location>
        <begin position="20"/>
        <end position="46"/>
    </location>
</feature>
<sequence>MAQRIYRMSDFIMKITLLNFYWIFITIVGMGVFGLFPATVALFAVVRQWSRGNDEKFFRQFVTYVKKDFWQANILGYILVIMGFLLYADVQFILQMDGLLQEFMKYGFVFLFILYFIIAVYLFPVYVHYDLPLFKYFQFAFIIGFVKPIRTISIAACIVVIYLVSSYFPGTVIFVGISAPLAYIMWVAYGLLDQEINLEV</sequence>
<dbReference type="OrthoDB" id="2182676at2"/>
<accession>A0A1I3S2H6</accession>
<dbReference type="AlphaFoldDB" id="A0A1I3S2H6"/>
<protein>
    <submittedName>
        <fullName evidence="2">Uncharacterized membrane protein YesL</fullName>
    </submittedName>
</protein>
<evidence type="ECO:0000256" key="1">
    <source>
        <dbReference type="SAM" id="Phobius"/>
    </source>
</evidence>
<gene>
    <name evidence="2" type="ORF">SAMN04487936_102509</name>
</gene>
<name>A0A1I3S2H6_HALDA</name>
<keyword evidence="3" id="KW-1185">Reference proteome</keyword>
<proteinExistence type="predicted"/>
<feature type="transmembrane region" description="Helical" evidence="1">
    <location>
        <begin position="139"/>
        <end position="164"/>
    </location>
</feature>
<dbReference type="InterPro" id="IPR006938">
    <property type="entry name" value="DUF624"/>
</dbReference>
<organism evidence="2 3">
    <name type="scientific">Halobacillus dabanensis</name>
    <dbReference type="NCBI Taxonomy" id="240302"/>
    <lineage>
        <taxon>Bacteria</taxon>
        <taxon>Bacillati</taxon>
        <taxon>Bacillota</taxon>
        <taxon>Bacilli</taxon>
        <taxon>Bacillales</taxon>
        <taxon>Bacillaceae</taxon>
        <taxon>Halobacillus</taxon>
    </lineage>
</organism>
<evidence type="ECO:0000313" key="2">
    <source>
        <dbReference type="EMBL" id="SFJ52865.1"/>
    </source>
</evidence>
<feature type="transmembrane region" description="Helical" evidence="1">
    <location>
        <begin position="74"/>
        <end position="94"/>
    </location>
</feature>